<organism evidence="2">
    <name type="scientific">marine metagenome</name>
    <dbReference type="NCBI Taxonomy" id="408172"/>
    <lineage>
        <taxon>unclassified sequences</taxon>
        <taxon>metagenomes</taxon>
        <taxon>ecological metagenomes</taxon>
    </lineage>
</organism>
<protein>
    <recommendedName>
        <fullName evidence="1">Peptidase C45 hydrolase domain-containing protein</fullName>
    </recommendedName>
</protein>
<dbReference type="AlphaFoldDB" id="A0A381RPP7"/>
<proteinExistence type="predicted"/>
<dbReference type="InterPro" id="IPR047794">
    <property type="entry name" value="C45_proenzyme-like"/>
</dbReference>
<accession>A0A381RPP7</accession>
<dbReference type="InterPro" id="IPR005079">
    <property type="entry name" value="Peptidase_C45_hydrolase"/>
</dbReference>
<dbReference type="PANTHER" id="PTHR34180:SF1">
    <property type="entry name" value="BETA-ALANYL-DOPAMINE_CARCININE HYDROLASE"/>
    <property type="match status" value="1"/>
</dbReference>
<dbReference type="Gene3D" id="1.10.10.2120">
    <property type="match status" value="1"/>
</dbReference>
<evidence type="ECO:0000259" key="1">
    <source>
        <dbReference type="Pfam" id="PF03417"/>
    </source>
</evidence>
<feature type="domain" description="Peptidase C45 hydrolase" evidence="1">
    <location>
        <begin position="135"/>
        <end position="321"/>
    </location>
</feature>
<sequence length="363" mass="38565">VERPALRILDLAGSPGEMGLAHGRTHADEIRAYAADRVTLAGSPRWSGSEIDAGAVLEIARSCLPAHASHSPSLHEEMCALADGAGITPEEAVIVGGFTDFVDTVRAAAGGTHPEEVTEDDCTAFIVPDELASGSGFLGQTWDMHDTATDHVVLLRIRPDDRPAALVFTTVGCLGQIGMNEVGVCVGINNLLAADGRPGVMWTSVVREALGMATAEEARDTVLTADLAGGHSFLVFDSTGTGFVIEAMPTARPYTKLEGRPLVHTNHTVFPEASAVEVQLDDDIAASSTRRMERASELLDRPEVTVADLIAVTRDTEAICRTSTPPRHVESSGAVVMRPATGDFWAVWGMPSHNEYVHVPFQI</sequence>
<gene>
    <name evidence="2" type="ORF">METZ01_LOCUS43707</name>
</gene>
<dbReference type="EMBL" id="UINC01001928">
    <property type="protein sequence ID" value="SUZ90853.1"/>
    <property type="molecule type" value="Genomic_DNA"/>
</dbReference>
<name>A0A381RPP7_9ZZZZ</name>
<dbReference type="Gene3D" id="3.60.60.10">
    <property type="entry name" value="Penicillin V Acylase, Chain A"/>
    <property type="match status" value="1"/>
</dbReference>
<dbReference type="Pfam" id="PF03417">
    <property type="entry name" value="AAT"/>
    <property type="match status" value="1"/>
</dbReference>
<dbReference type="PANTHER" id="PTHR34180">
    <property type="entry name" value="PEPTIDASE C45"/>
    <property type="match status" value="1"/>
</dbReference>
<evidence type="ECO:0000313" key="2">
    <source>
        <dbReference type="EMBL" id="SUZ90853.1"/>
    </source>
</evidence>
<dbReference type="InterPro" id="IPR047801">
    <property type="entry name" value="Peptidase_C45"/>
</dbReference>
<reference evidence="2" key="1">
    <citation type="submission" date="2018-05" db="EMBL/GenBank/DDBJ databases">
        <authorList>
            <person name="Lanie J.A."/>
            <person name="Ng W.-L."/>
            <person name="Kazmierczak K.M."/>
            <person name="Andrzejewski T.M."/>
            <person name="Davidsen T.M."/>
            <person name="Wayne K.J."/>
            <person name="Tettelin H."/>
            <person name="Glass J.I."/>
            <person name="Rusch D."/>
            <person name="Podicherti R."/>
            <person name="Tsui H.-C.T."/>
            <person name="Winkler M.E."/>
        </authorList>
    </citation>
    <scope>NUCLEOTIDE SEQUENCE</scope>
</reference>
<dbReference type="NCBIfam" id="NF040521">
    <property type="entry name" value="C45_proenzyme"/>
    <property type="match status" value="1"/>
</dbReference>
<feature type="non-terminal residue" evidence="2">
    <location>
        <position position="1"/>
    </location>
</feature>